<reference evidence="3" key="4">
    <citation type="submission" date="2017-01" db="UniProtKB">
        <authorList>
            <consortium name="EnsemblFungi"/>
        </authorList>
    </citation>
    <scope>IDENTIFICATION</scope>
    <source>
        <strain evidence="3">PH-1 / ATCC MYA-4620 / FGSC 9075 / NRRL 31084</strain>
    </source>
</reference>
<name>A0A098DWI1_GIBZE</name>
<evidence type="ECO:0000313" key="3">
    <source>
        <dbReference type="EnsemblFungi" id="CEF85233"/>
    </source>
</evidence>
<gene>
    <name evidence="3" type="primary">FG07626.1</name>
    <name evidence="2" type="ORF">FGRAMPH1_01T25245</name>
</gene>
<dbReference type="EMBL" id="HG970335">
    <property type="protein sequence ID" value="CEF85233.1"/>
    <property type="molecule type" value="Genomic_DNA"/>
</dbReference>
<dbReference type="PANTHER" id="PTHR33112:SF16">
    <property type="entry name" value="HETEROKARYON INCOMPATIBILITY DOMAIN-CONTAINING PROTEIN"/>
    <property type="match status" value="1"/>
</dbReference>
<feature type="domain" description="Heterokaryon incompatibility" evidence="1">
    <location>
        <begin position="105"/>
        <end position="255"/>
    </location>
</feature>
<keyword evidence="4" id="KW-1185">Reference proteome</keyword>
<reference evidence="3 4" key="1">
    <citation type="journal article" date="2007" name="Science">
        <title>The Fusarium graminearum genome reveals a link between localized polymorphism and pathogen specialization.</title>
        <authorList>
            <person name="Cuomo C.A."/>
            <person name="Gueldener U."/>
            <person name="Xu J.-R."/>
            <person name="Trail F."/>
            <person name="Turgeon B.G."/>
            <person name="Di Pietro A."/>
            <person name="Walton J.D."/>
            <person name="Ma L.-J."/>
            <person name="Baker S.E."/>
            <person name="Rep M."/>
            <person name="Adam G."/>
            <person name="Antoniw J."/>
            <person name="Baldwin T."/>
            <person name="Calvo S.E."/>
            <person name="Chang Y.-L."/>
            <person name="DeCaprio D."/>
            <person name="Gale L.R."/>
            <person name="Gnerre S."/>
            <person name="Goswami R.S."/>
            <person name="Hammond-Kosack K."/>
            <person name="Harris L.J."/>
            <person name="Hilburn K."/>
            <person name="Kennell J.C."/>
            <person name="Kroken S."/>
            <person name="Magnuson J.K."/>
            <person name="Mannhaupt G."/>
            <person name="Mauceli E.W."/>
            <person name="Mewes H.-W."/>
            <person name="Mitterbauer R."/>
            <person name="Muehlbauer G."/>
            <person name="Muensterkoetter M."/>
            <person name="Nelson D."/>
            <person name="O'Donnell K."/>
            <person name="Ouellet T."/>
            <person name="Qi W."/>
            <person name="Quesneville H."/>
            <person name="Roncero M.I.G."/>
            <person name="Seong K.-Y."/>
            <person name="Tetko I.V."/>
            <person name="Urban M."/>
            <person name="Waalwijk C."/>
            <person name="Ward T.J."/>
            <person name="Yao J."/>
            <person name="Birren B.W."/>
            <person name="Kistler H.C."/>
        </authorList>
    </citation>
    <scope>NUCLEOTIDE SEQUENCE [LARGE SCALE GENOMIC DNA]</scope>
    <source>
        <strain evidence="4">ATCC MYA-4620 / CBS 123657 / FGSC 9075 / NRRL 31084 / PH-1</strain>
        <strain evidence="3">PH-1 / ATCC MYA-4620 / FGSC 9075 / NRRL 31084</strain>
    </source>
</reference>
<dbReference type="InParanoid" id="A0A098DWI1"/>
<evidence type="ECO:0000313" key="2">
    <source>
        <dbReference type="EMBL" id="CEF85233.1"/>
    </source>
</evidence>
<dbReference type="EnsemblFungi" id="CEF85233">
    <property type="protein sequence ID" value="CEF85233"/>
    <property type="gene ID" value="FGRRES_16863_M"/>
</dbReference>
<accession>A0A098DWI1</accession>
<proteinExistence type="predicted"/>
<dbReference type="Pfam" id="PF06985">
    <property type="entry name" value="HET"/>
    <property type="match status" value="1"/>
</dbReference>
<reference evidence="3 4" key="2">
    <citation type="journal article" date="2010" name="Nature">
        <title>Comparative genomics reveals mobile pathogenicity chromosomes in Fusarium.</title>
        <authorList>
            <person name="Ma L.J."/>
            <person name="van der Does H.C."/>
            <person name="Borkovich K.A."/>
            <person name="Coleman J.J."/>
            <person name="Daboussi M.J."/>
            <person name="Di Pietro A."/>
            <person name="Dufresne M."/>
            <person name="Freitag M."/>
            <person name="Grabherr M."/>
            <person name="Henrissat B."/>
            <person name="Houterman P.M."/>
            <person name="Kang S."/>
            <person name="Shim W.B."/>
            <person name="Woloshuk C."/>
            <person name="Xie X."/>
            <person name="Xu J.R."/>
            <person name="Antoniw J."/>
            <person name="Baker S.E."/>
            <person name="Bluhm B.H."/>
            <person name="Breakspear A."/>
            <person name="Brown D.W."/>
            <person name="Butchko R.A."/>
            <person name="Chapman S."/>
            <person name="Coulson R."/>
            <person name="Coutinho P.M."/>
            <person name="Danchin E.G."/>
            <person name="Diener A."/>
            <person name="Gale L.R."/>
            <person name="Gardiner D.M."/>
            <person name="Goff S."/>
            <person name="Hammond-Kosack K.E."/>
            <person name="Hilburn K."/>
            <person name="Hua-Van A."/>
            <person name="Jonkers W."/>
            <person name="Kazan K."/>
            <person name="Kodira C.D."/>
            <person name="Koehrsen M."/>
            <person name="Kumar L."/>
            <person name="Lee Y.H."/>
            <person name="Li L."/>
            <person name="Manners J.M."/>
            <person name="Miranda-Saavedra D."/>
            <person name="Mukherjee M."/>
            <person name="Park G."/>
            <person name="Park J."/>
            <person name="Park S.Y."/>
            <person name="Proctor R.H."/>
            <person name="Regev A."/>
            <person name="Ruiz-Roldan M.C."/>
            <person name="Sain D."/>
            <person name="Sakthikumar S."/>
            <person name="Sykes S."/>
            <person name="Schwartz D.C."/>
            <person name="Turgeon B.G."/>
            <person name="Wapinski I."/>
            <person name="Yoder O."/>
            <person name="Young S."/>
            <person name="Zeng Q."/>
            <person name="Zhou S."/>
            <person name="Galagan J."/>
            <person name="Cuomo C.A."/>
            <person name="Kistler H.C."/>
            <person name="Rep M."/>
        </authorList>
    </citation>
    <scope>GENOME REANNOTATION</scope>
    <source>
        <strain evidence="4">ATCC MYA-4620 / CBS 123657 / FGSC 9075 / NRRL 31084 / PH-1</strain>
        <strain evidence="3">PH-1 / ATCC MYA-4620 / FGSC 9075 / NRRL 31084</strain>
    </source>
</reference>
<dbReference type="Proteomes" id="UP000070720">
    <property type="component" value="Chromosome 4"/>
</dbReference>
<evidence type="ECO:0000313" key="4">
    <source>
        <dbReference type="Proteomes" id="UP000070720"/>
    </source>
</evidence>
<dbReference type="eggNOG" id="ENOG502SIIC">
    <property type="taxonomic scope" value="Eukaryota"/>
</dbReference>
<dbReference type="VEuPathDB" id="FungiDB:FGRAMPH1_01G25245"/>
<sequence>MAETHITSGVRRYTIDLKNTTSMYSSYTWNLALVDKESVPHHPGTVRILDPEWADLAVLKTWKDTCLSSHGASCQNPFKIWHTRPAWLIDVEQKCLVPGDVGGTYVALSYTYGNHAGRLVDASILDKFQVPGALESPSLSGHISPIIRNAIFLTAAIGEKYLWVDAICITHEDRESTARQLTSMGAIYANAIVTVVAADGDSLTGLAGIRCISAARQLNQVIVPFQDQKLKRLDYWALQMENRLPYYERGWIYQEVRLSTRKIVFHGEQLHWMCRCSVWHEESAQRFQTEVVTYNEQLIDFSVRVLFSGFFTCAVFEMVVQSFNIKTLRYDEDAFPAISGLLSVLSRRFKGGFLYGIPEMMFEHGLGWLLWTPYANLKRRTRSSRPHSQTDPPEMWRRIRSTWYEDRDSYKDFNKPLLPGWTRHKAPETSTWNGGPYLYPDGCDEYVFTHELMPVSKLDPEKHGWYYPFPVTEVNESTLPDMPEQTEYLFCKTKKGQLWGTQKVGERKDALLYNSQKQKVGFLNLVNDDYLARFPETMTDEEGGLLVDLVAVCKIRTYRRTQDQDTKIWDKTTKDTYLVLWVEWKDGVAYRLASGHVHVDRWDELDLEDISLILG</sequence>
<evidence type="ECO:0000259" key="1">
    <source>
        <dbReference type="Pfam" id="PF06985"/>
    </source>
</evidence>
<dbReference type="PANTHER" id="PTHR33112">
    <property type="entry name" value="DOMAIN PROTEIN, PUTATIVE-RELATED"/>
    <property type="match status" value="1"/>
</dbReference>
<accession>A0A0E0SFM0</accession>
<protein>
    <submittedName>
        <fullName evidence="2">Chromosome 4, complete genome</fullName>
    </submittedName>
</protein>
<dbReference type="InterPro" id="IPR010730">
    <property type="entry name" value="HET"/>
</dbReference>
<organism evidence="2 4">
    <name type="scientific">Gibberella zeae (strain ATCC MYA-4620 / CBS 123657 / FGSC 9075 / NRRL 31084 / PH-1)</name>
    <name type="common">Wheat head blight fungus</name>
    <name type="synonym">Fusarium graminearum</name>
    <dbReference type="NCBI Taxonomy" id="229533"/>
    <lineage>
        <taxon>Eukaryota</taxon>
        <taxon>Fungi</taxon>
        <taxon>Dikarya</taxon>
        <taxon>Ascomycota</taxon>
        <taxon>Pezizomycotina</taxon>
        <taxon>Sordariomycetes</taxon>
        <taxon>Hypocreomycetidae</taxon>
        <taxon>Hypocreales</taxon>
        <taxon>Nectriaceae</taxon>
        <taxon>Fusarium</taxon>
    </lineage>
</organism>
<dbReference type="AlphaFoldDB" id="A0A098DWI1"/>
<reference evidence="2 4" key="3">
    <citation type="journal article" date="2015" name="BMC Genomics">
        <title>The completed genome sequence of the pathogenic ascomycete fungus Fusarium graminearum.</title>
        <authorList>
            <person name="King R."/>
            <person name="Urban M."/>
            <person name="Hammond-Kosack M.C."/>
            <person name="Hassani-Pak K."/>
            <person name="Hammond-Kosack K.E."/>
        </authorList>
    </citation>
    <scope>NUCLEOTIDE SEQUENCE [LARGE SCALE GENOMIC DNA]</scope>
    <source>
        <strain evidence="4">ATCC MYA-4620 / CBS 123657 / FGSC 9075 / NRRL 31084 / PH-1</strain>
        <strain evidence="2">PH-1</strain>
    </source>
</reference>